<comment type="caution">
    <text evidence="1">The sequence shown here is derived from an EMBL/GenBank/DDBJ whole genome shotgun (WGS) entry which is preliminary data.</text>
</comment>
<reference evidence="1" key="1">
    <citation type="journal article" date="2020" name="mSystems">
        <title>Genome- and Community-Level Interaction Insights into Carbon Utilization and Element Cycling Functions of Hydrothermarchaeota in Hydrothermal Sediment.</title>
        <authorList>
            <person name="Zhou Z."/>
            <person name="Liu Y."/>
            <person name="Xu W."/>
            <person name="Pan J."/>
            <person name="Luo Z.H."/>
            <person name="Li M."/>
        </authorList>
    </citation>
    <scope>NUCLEOTIDE SEQUENCE</scope>
    <source>
        <strain evidence="1">SpSt-667</strain>
    </source>
</reference>
<proteinExistence type="predicted"/>
<dbReference type="AlphaFoldDB" id="A0A832CV51"/>
<protein>
    <submittedName>
        <fullName evidence="1">Transcriptional regulator</fullName>
    </submittedName>
</protein>
<organism evidence="1">
    <name type="scientific">Ignisphaera aggregans</name>
    <dbReference type="NCBI Taxonomy" id="334771"/>
    <lineage>
        <taxon>Archaea</taxon>
        <taxon>Thermoproteota</taxon>
        <taxon>Thermoprotei</taxon>
        <taxon>Desulfurococcales</taxon>
        <taxon>Desulfurococcaceae</taxon>
        <taxon>Ignisphaera</taxon>
    </lineage>
</organism>
<accession>A0A832CV51</accession>
<gene>
    <name evidence="1" type="ORF">ENU41_04325</name>
</gene>
<dbReference type="EMBL" id="DTCK01000027">
    <property type="protein sequence ID" value="HGQ35884.1"/>
    <property type="molecule type" value="Genomic_DNA"/>
</dbReference>
<sequence>MKSVLELGSKYVVPAIRREVVLKLIKKGFMGVEIAKILKISPSLITRYINGERGTQVDLRRYRDIVERIENLADKISSGEVDQYIIAKEIDRIAIYFMSRKYLCGIHKKLEPNIEPDKCSICLELFKTNKIQ</sequence>
<dbReference type="PANTHER" id="PTHR40730">
    <property type="entry name" value="TRANSCRIPTIONAL REGULATOR PROTEIN-LIKE PROTEIN"/>
    <property type="match status" value="1"/>
</dbReference>
<evidence type="ECO:0000313" key="1">
    <source>
        <dbReference type="EMBL" id="HGQ35884.1"/>
    </source>
</evidence>
<name>A0A832CV51_9CREN</name>
<dbReference type="PANTHER" id="PTHR40730:SF4">
    <property type="entry name" value="TRANSCRIPTIONAL REGULATOR"/>
    <property type="match status" value="1"/>
</dbReference>